<evidence type="ECO:0000313" key="2">
    <source>
        <dbReference type="Proteomes" id="UP000321570"/>
    </source>
</evidence>
<gene>
    <name evidence="1" type="ORF">WMSIL1_LOCUS2847</name>
</gene>
<name>A0A564Y4C8_HYMDI</name>
<protein>
    <submittedName>
        <fullName evidence="1">Uncharacterized protein</fullName>
    </submittedName>
</protein>
<dbReference type="AlphaFoldDB" id="A0A564Y4C8"/>
<proteinExistence type="predicted"/>
<reference evidence="1 2" key="1">
    <citation type="submission" date="2019-07" db="EMBL/GenBank/DDBJ databases">
        <authorList>
            <person name="Jastrzebski P J."/>
            <person name="Paukszto L."/>
            <person name="Jastrzebski P J."/>
        </authorList>
    </citation>
    <scope>NUCLEOTIDE SEQUENCE [LARGE SCALE GENOMIC DNA]</scope>
    <source>
        <strain evidence="1 2">WMS-il1</strain>
    </source>
</reference>
<dbReference type="Proteomes" id="UP000321570">
    <property type="component" value="Unassembled WGS sequence"/>
</dbReference>
<accession>A0A564Y4C8</accession>
<dbReference type="EMBL" id="CABIJS010000084">
    <property type="protein sequence ID" value="VUZ42155.1"/>
    <property type="molecule type" value="Genomic_DNA"/>
</dbReference>
<sequence>MNGKVLARDALGLNIVKTRRRLLMFGPVLRWKVLSRKSAGGKLPEAFVMPVFLYGWSTTVYRKMDDNKLRNVENTARQMTLSLHSERQMSVQVLAEKFPEKCRFDHWTSLHISGDKVAKLSFNSHRLCFYAF</sequence>
<evidence type="ECO:0000313" key="1">
    <source>
        <dbReference type="EMBL" id="VUZ42155.1"/>
    </source>
</evidence>
<organism evidence="1 2">
    <name type="scientific">Hymenolepis diminuta</name>
    <name type="common">Rat tapeworm</name>
    <dbReference type="NCBI Taxonomy" id="6216"/>
    <lineage>
        <taxon>Eukaryota</taxon>
        <taxon>Metazoa</taxon>
        <taxon>Spiralia</taxon>
        <taxon>Lophotrochozoa</taxon>
        <taxon>Platyhelminthes</taxon>
        <taxon>Cestoda</taxon>
        <taxon>Eucestoda</taxon>
        <taxon>Cyclophyllidea</taxon>
        <taxon>Hymenolepididae</taxon>
        <taxon>Hymenolepis</taxon>
    </lineage>
</organism>
<keyword evidence="2" id="KW-1185">Reference proteome</keyword>